<proteinExistence type="predicted"/>
<sequence>MSRFEQNAYCLWPSIAKSIDAVKKVFVAEMEWTLDVGEIDGADLGCAGHFHGPFVACRRPAKRSDVAEDPSTQGHASLIVDVYSHRHVSEKAAAFGAEPC</sequence>
<gene>
    <name evidence="1" type="ORF">IF1G_11355</name>
</gene>
<organism evidence="1 2">
    <name type="scientific">Cordyceps javanica</name>
    <dbReference type="NCBI Taxonomy" id="43265"/>
    <lineage>
        <taxon>Eukaryota</taxon>
        <taxon>Fungi</taxon>
        <taxon>Dikarya</taxon>
        <taxon>Ascomycota</taxon>
        <taxon>Pezizomycotina</taxon>
        <taxon>Sordariomycetes</taxon>
        <taxon>Hypocreomycetidae</taxon>
        <taxon>Hypocreales</taxon>
        <taxon>Cordycipitaceae</taxon>
        <taxon>Cordyceps</taxon>
    </lineage>
</organism>
<protein>
    <submittedName>
        <fullName evidence="1">Uncharacterized protein</fullName>
    </submittedName>
</protein>
<reference evidence="1 2" key="1">
    <citation type="journal article" date="2019" name="Appl. Microbiol. Biotechnol.">
        <title>Genome sequence of Isaria javanica and comparative genome analysis insights into family S53 peptidase evolution in fungal entomopathogens.</title>
        <authorList>
            <person name="Lin R."/>
            <person name="Zhang X."/>
            <person name="Xin B."/>
            <person name="Zou M."/>
            <person name="Gao Y."/>
            <person name="Qin F."/>
            <person name="Hu Q."/>
            <person name="Xie B."/>
            <person name="Cheng X."/>
        </authorList>
    </citation>
    <scope>NUCLEOTIDE SEQUENCE [LARGE SCALE GENOMIC DNA]</scope>
    <source>
        <strain evidence="1 2">IJ1G</strain>
    </source>
</reference>
<name>A0A545UKI5_9HYPO</name>
<dbReference type="Proteomes" id="UP000315783">
    <property type="component" value="Unassembled WGS sequence"/>
</dbReference>
<comment type="caution">
    <text evidence="1">The sequence shown here is derived from an EMBL/GenBank/DDBJ whole genome shotgun (WGS) entry which is preliminary data.</text>
</comment>
<evidence type="ECO:0000313" key="2">
    <source>
        <dbReference type="Proteomes" id="UP000315783"/>
    </source>
</evidence>
<dbReference type="EMBL" id="SPUK01000048">
    <property type="protein sequence ID" value="TQV89978.1"/>
    <property type="molecule type" value="Genomic_DNA"/>
</dbReference>
<evidence type="ECO:0000313" key="1">
    <source>
        <dbReference type="EMBL" id="TQV89978.1"/>
    </source>
</evidence>
<keyword evidence="2" id="KW-1185">Reference proteome</keyword>
<dbReference type="AlphaFoldDB" id="A0A545UKI5"/>
<accession>A0A545UKI5</accession>